<dbReference type="AlphaFoldDB" id="A0A3N4JSB9"/>
<protein>
    <submittedName>
        <fullName evidence="1">Uncharacterized protein</fullName>
    </submittedName>
</protein>
<dbReference type="EMBL" id="ML120375">
    <property type="protein sequence ID" value="RPB01200.1"/>
    <property type="molecule type" value="Genomic_DNA"/>
</dbReference>
<evidence type="ECO:0000313" key="2">
    <source>
        <dbReference type="Proteomes" id="UP000276215"/>
    </source>
</evidence>
<dbReference type="Proteomes" id="UP000276215">
    <property type="component" value="Unassembled WGS sequence"/>
</dbReference>
<evidence type="ECO:0000313" key="1">
    <source>
        <dbReference type="EMBL" id="RPB01200.1"/>
    </source>
</evidence>
<name>A0A3N4JSB9_9PEZI</name>
<keyword evidence="2" id="KW-1185">Reference proteome</keyword>
<accession>A0A3N4JSB9</accession>
<organism evidence="1 2">
    <name type="scientific">Choiromyces venosus 120613-1</name>
    <dbReference type="NCBI Taxonomy" id="1336337"/>
    <lineage>
        <taxon>Eukaryota</taxon>
        <taxon>Fungi</taxon>
        <taxon>Dikarya</taxon>
        <taxon>Ascomycota</taxon>
        <taxon>Pezizomycotina</taxon>
        <taxon>Pezizomycetes</taxon>
        <taxon>Pezizales</taxon>
        <taxon>Tuberaceae</taxon>
        <taxon>Choiromyces</taxon>
    </lineage>
</organism>
<gene>
    <name evidence="1" type="ORF">L873DRAFT_1677843</name>
</gene>
<sequence length="56" mass="6416">INQLALVQVLDRVSSRRFLDTSGYIQVCKQYRGQDMWVVIVGVMIRQVHLVPIGES</sequence>
<proteinExistence type="predicted"/>
<feature type="non-terminal residue" evidence="1">
    <location>
        <position position="1"/>
    </location>
</feature>
<reference evidence="1 2" key="1">
    <citation type="journal article" date="2018" name="Nat. Ecol. Evol.">
        <title>Pezizomycetes genomes reveal the molecular basis of ectomycorrhizal truffle lifestyle.</title>
        <authorList>
            <person name="Murat C."/>
            <person name="Payen T."/>
            <person name="Noel B."/>
            <person name="Kuo A."/>
            <person name="Morin E."/>
            <person name="Chen J."/>
            <person name="Kohler A."/>
            <person name="Krizsan K."/>
            <person name="Balestrini R."/>
            <person name="Da Silva C."/>
            <person name="Montanini B."/>
            <person name="Hainaut M."/>
            <person name="Levati E."/>
            <person name="Barry K.W."/>
            <person name="Belfiori B."/>
            <person name="Cichocki N."/>
            <person name="Clum A."/>
            <person name="Dockter R.B."/>
            <person name="Fauchery L."/>
            <person name="Guy J."/>
            <person name="Iotti M."/>
            <person name="Le Tacon F."/>
            <person name="Lindquist E.A."/>
            <person name="Lipzen A."/>
            <person name="Malagnac F."/>
            <person name="Mello A."/>
            <person name="Molinier V."/>
            <person name="Miyauchi S."/>
            <person name="Poulain J."/>
            <person name="Riccioni C."/>
            <person name="Rubini A."/>
            <person name="Sitrit Y."/>
            <person name="Splivallo R."/>
            <person name="Traeger S."/>
            <person name="Wang M."/>
            <person name="Zifcakova L."/>
            <person name="Wipf D."/>
            <person name="Zambonelli A."/>
            <person name="Paolocci F."/>
            <person name="Nowrousian M."/>
            <person name="Ottonello S."/>
            <person name="Baldrian P."/>
            <person name="Spatafora J.W."/>
            <person name="Henrissat B."/>
            <person name="Nagy L.G."/>
            <person name="Aury J.M."/>
            <person name="Wincker P."/>
            <person name="Grigoriev I.V."/>
            <person name="Bonfante P."/>
            <person name="Martin F.M."/>
        </authorList>
    </citation>
    <scope>NUCLEOTIDE SEQUENCE [LARGE SCALE GENOMIC DNA]</scope>
    <source>
        <strain evidence="1 2">120613-1</strain>
    </source>
</reference>